<dbReference type="AlphaFoldDB" id="A0AAE0L1U2"/>
<dbReference type="EMBL" id="LGRX02011716">
    <property type="protein sequence ID" value="KAK3268610.1"/>
    <property type="molecule type" value="Genomic_DNA"/>
</dbReference>
<comment type="subcellular location">
    <subcellularLocation>
        <location evidence="8">Mitochondrion matrix</location>
    </subcellularLocation>
</comment>
<evidence type="ECO:0000256" key="3">
    <source>
        <dbReference type="ARBA" id="ARBA00022679"/>
    </source>
</evidence>
<dbReference type="Gene3D" id="1.20.140.20">
    <property type="entry name" value="Alpha-ketoacid/pyruvate dehydrogenase kinase, N-terminal domain"/>
    <property type="match status" value="1"/>
</dbReference>
<evidence type="ECO:0000256" key="1">
    <source>
        <dbReference type="ARBA" id="ARBA00006155"/>
    </source>
</evidence>
<evidence type="ECO:0000256" key="5">
    <source>
        <dbReference type="ARBA" id="ARBA00022777"/>
    </source>
</evidence>
<keyword evidence="7 8" id="KW-0496">Mitochondrion</keyword>
<keyword evidence="6 8" id="KW-0067">ATP-binding</keyword>
<name>A0AAE0L1U2_9CHLO</name>
<dbReference type="GO" id="GO:0010906">
    <property type="term" value="P:regulation of glucose metabolic process"/>
    <property type="evidence" value="ECO:0007669"/>
    <property type="project" value="TreeGrafter"/>
</dbReference>
<dbReference type="SUPFAM" id="SSF69012">
    <property type="entry name" value="alpha-ketoacid dehydrogenase kinase, N-terminal domain"/>
    <property type="match status" value="1"/>
</dbReference>
<comment type="similarity">
    <text evidence="1 8">Belongs to the PDK/BCKDK protein kinase family.</text>
</comment>
<dbReference type="Gene3D" id="3.30.565.10">
    <property type="entry name" value="Histidine kinase-like ATPase, C-terminal domain"/>
    <property type="match status" value="1"/>
</dbReference>
<feature type="domain" description="Histidine kinase/HSP90-like ATPase" evidence="9">
    <location>
        <begin position="278"/>
        <end position="434"/>
    </location>
</feature>
<dbReference type="Proteomes" id="UP001190700">
    <property type="component" value="Unassembled WGS sequence"/>
</dbReference>
<protein>
    <recommendedName>
        <fullName evidence="8">Protein-serine/threonine kinase</fullName>
        <ecNumber evidence="8">2.7.11.-</ecNumber>
    </recommendedName>
</protein>
<keyword evidence="3 8" id="KW-0808">Transferase</keyword>
<evidence type="ECO:0000256" key="6">
    <source>
        <dbReference type="ARBA" id="ARBA00022840"/>
    </source>
</evidence>
<proteinExistence type="inferred from homology"/>
<keyword evidence="2" id="KW-0597">Phosphoprotein</keyword>
<feature type="domain" description="Branched-chain alpha-ketoacid dehydrogenase kinase/Pyruvate dehydrogenase kinase N-terminal" evidence="10">
    <location>
        <begin position="76"/>
        <end position="233"/>
    </location>
</feature>
<evidence type="ECO:0000256" key="4">
    <source>
        <dbReference type="ARBA" id="ARBA00022741"/>
    </source>
</evidence>
<dbReference type="InterPro" id="IPR036784">
    <property type="entry name" value="AK/P_DHK_N_sf"/>
</dbReference>
<dbReference type="SUPFAM" id="SSF55874">
    <property type="entry name" value="ATPase domain of HSP90 chaperone/DNA topoisomerase II/histidine kinase"/>
    <property type="match status" value="1"/>
</dbReference>
<evidence type="ECO:0000256" key="2">
    <source>
        <dbReference type="ARBA" id="ARBA00022553"/>
    </source>
</evidence>
<dbReference type="PANTHER" id="PTHR11947:SF20">
    <property type="entry name" value="[3-METHYL-2-OXOBUTANOATE DEHYDROGENASE [LIPOAMIDE]] KINASE, MITOCHONDRIAL"/>
    <property type="match status" value="1"/>
</dbReference>
<dbReference type="InterPro" id="IPR039028">
    <property type="entry name" value="BCKD/PDK"/>
</dbReference>
<reference evidence="11 12" key="1">
    <citation type="journal article" date="2015" name="Genome Biol. Evol.">
        <title>Comparative Genomics of a Bacterivorous Green Alga Reveals Evolutionary Causalities and Consequences of Phago-Mixotrophic Mode of Nutrition.</title>
        <authorList>
            <person name="Burns J.A."/>
            <person name="Paasch A."/>
            <person name="Narechania A."/>
            <person name="Kim E."/>
        </authorList>
    </citation>
    <scope>NUCLEOTIDE SEQUENCE [LARGE SCALE GENOMIC DNA]</scope>
    <source>
        <strain evidence="11 12">PLY_AMNH</strain>
    </source>
</reference>
<dbReference type="PANTHER" id="PTHR11947">
    <property type="entry name" value="PYRUVATE DEHYDROGENASE KINASE"/>
    <property type="match status" value="1"/>
</dbReference>
<sequence>MVHLSRNGTKWISGMIQRTAIKRTDYRPPPAGQLLVPGVCAPPLTHRTLYGGKEGTDTSFYDNSVEKYAQMNIRTVTLQEMMDFGRDNSKGDSAKLVSSANFLQHEMPIRLARRLMDLQLLPFVVVSNPHIHSVYRAYHTAFNALRKMKLVRSVEDNLEFTNVLKRMVDEHAPMVTALANGVRECRSKPMVGEKLEMDGFLDNMLRSRISRRVLAEQHISLNTRREGYVGVICTDLSVEQAVRYNVRRTKDVTMQTYGVVPDISIEGDLDTRVPYLPAHLDYMLFELLKNACRATVEHSMQSQHPGCTPQALQMADTRISLPKVRVRICDGSDNNVTVKISDQGGGIEPSMLDNIWRYGFTTVVDPASEENDVFGLSSALPDGPPGAMNLGAMIGGQGGGFSTTADLRNPMAGLGFGLPLSRLYAQYFGGDLHIVPISGMNLMIACRMVSHRAECDDNDLQRVGRLLESLTIGTYVISI</sequence>
<dbReference type="Pfam" id="PF02518">
    <property type="entry name" value="HATPase_c"/>
    <property type="match status" value="1"/>
</dbReference>
<evidence type="ECO:0000256" key="7">
    <source>
        <dbReference type="ARBA" id="ARBA00023128"/>
    </source>
</evidence>
<keyword evidence="12" id="KW-1185">Reference proteome</keyword>
<evidence type="ECO:0000313" key="12">
    <source>
        <dbReference type="Proteomes" id="UP001190700"/>
    </source>
</evidence>
<dbReference type="EC" id="2.7.11.-" evidence="8"/>
<dbReference type="GO" id="GO:0005759">
    <property type="term" value="C:mitochondrial matrix"/>
    <property type="evidence" value="ECO:0007669"/>
    <property type="project" value="UniProtKB-SubCell"/>
</dbReference>
<evidence type="ECO:0000259" key="10">
    <source>
        <dbReference type="Pfam" id="PF10436"/>
    </source>
</evidence>
<dbReference type="InterPro" id="IPR003594">
    <property type="entry name" value="HATPase_dom"/>
</dbReference>
<evidence type="ECO:0000313" key="11">
    <source>
        <dbReference type="EMBL" id="KAK3268610.1"/>
    </source>
</evidence>
<gene>
    <name evidence="11" type="ORF">CYMTET_22899</name>
</gene>
<accession>A0AAE0L1U2</accession>
<comment type="caution">
    <text evidence="11">The sequence shown here is derived from an EMBL/GenBank/DDBJ whole genome shotgun (WGS) entry which is preliminary data.</text>
</comment>
<dbReference type="GO" id="GO:0004740">
    <property type="term" value="F:pyruvate dehydrogenase (acetyl-transferring) kinase activity"/>
    <property type="evidence" value="ECO:0007669"/>
    <property type="project" value="TreeGrafter"/>
</dbReference>
<organism evidence="11 12">
    <name type="scientific">Cymbomonas tetramitiformis</name>
    <dbReference type="NCBI Taxonomy" id="36881"/>
    <lineage>
        <taxon>Eukaryota</taxon>
        <taxon>Viridiplantae</taxon>
        <taxon>Chlorophyta</taxon>
        <taxon>Pyramimonadophyceae</taxon>
        <taxon>Pyramimonadales</taxon>
        <taxon>Pyramimonadaceae</taxon>
        <taxon>Cymbomonas</taxon>
    </lineage>
</organism>
<keyword evidence="4 8" id="KW-0547">Nucleotide-binding</keyword>
<dbReference type="InterPro" id="IPR018955">
    <property type="entry name" value="BCDHK/PDK_N"/>
</dbReference>
<dbReference type="Pfam" id="PF10436">
    <property type="entry name" value="BCDHK_Adom3"/>
    <property type="match status" value="1"/>
</dbReference>
<dbReference type="InterPro" id="IPR036890">
    <property type="entry name" value="HATPase_C_sf"/>
</dbReference>
<keyword evidence="5 8" id="KW-0418">Kinase</keyword>
<evidence type="ECO:0000259" key="9">
    <source>
        <dbReference type="Pfam" id="PF02518"/>
    </source>
</evidence>
<evidence type="ECO:0000256" key="8">
    <source>
        <dbReference type="RuleBase" id="RU366032"/>
    </source>
</evidence>
<dbReference type="GO" id="GO:0005524">
    <property type="term" value="F:ATP binding"/>
    <property type="evidence" value="ECO:0007669"/>
    <property type="project" value="UniProtKB-UniRule"/>
</dbReference>